<keyword evidence="1" id="KW-0732">Signal</keyword>
<evidence type="ECO:0000313" key="2">
    <source>
        <dbReference type="EMBL" id="GAX81743.1"/>
    </source>
</evidence>
<feature type="signal peptide" evidence="1">
    <location>
        <begin position="1"/>
        <end position="25"/>
    </location>
</feature>
<name>A0A250XFB0_9CHLO</name>
<sequence>MNRPKFLKDFLFLHLFLELIATSFAINCNIYQSNSKGEYLANGAWETTALSNNAISGSNGTNPFFLCFSAFATYTYTDNSSIGFALLGGVPSDDLDWYNGVGGMLAGLYNQEDLHQYVFDYCRNSLAGAVVSARTNPNVLAPMQLNLDGGEIVNGTYLHPFPSYVSYVAGEEFLPAHPNPIAGTVQAWCCASDNCNTATTPAPTPPSSPPTPAFVSSGYRNTLTGATGHLNFMLMVTFLVSVLTTAALLGDDDVCLFQGHRL</sequence>
<keyword evidence="3" id="KW-1185">Reference proteome</keyword>
<reference evidence="2 3" key="1">
    <citation type="submission" date="2017-08" db="EMBL/GenBank/DDBJ databases">
        <title>Acidophilic green algal genome provides insights into adaptation to an acidic environment.</title>
        <authorList>
            <person name="Hirooka S."/>
            <person name="Hirose Y."/>
            <person name="Kanesaki Y."/>
            <person name="Higuchi S."/>
            <person name="Fujiwara T."/>
            <person name="Onuma R."/>
            <person name="Era A."/>
            <person name="Ohbayashi R."/>
            <person name="Uzuka A."/>
            <person name="Nozaki H."/>
            <person name="Yoshikawa H."/>
            <person name="Miyagishima S.Y."/>
        </authorList>
    </citation>
    <scope>NUCLEOTIDE SEQUENCE [LARGE SCALE GENOMIC DNA]</scope>
    <source>
        <strain evidence="2 3">NIES-2499</strain>
    </source>
</reference>
<accession>A0A250XFB0</accession>
<gene>
    <name evidence="2" type="ORF">CEUSTIGMA_g9171.t1</name>
</gene>
<comment type="caution">
    <text evidence="2">The sequence shown here is derived from an EMBL/GenBank/DDBJ whole genome shotgun (WGS) entry which is preliminary data.</text>
</comment>
<dbReference type="AlphaFoldDB" id="A0A250XFB0"/>
<organism evidence="2 3">
    <name type="scientific">Chlamydomonas eustigma</name>
    <dbReference type="NCBI Taxonomy" id="1157962"/>
    <lineage>
        <taxon>Eukaryota</taxon>
        <taxon>Viridiplantae</taxon>
        <taxon>Chlorophyta</taxon>
        <taxon>core chlorophytes</taxon>
        <taxon>Chlorophyceae</taxon>
        <taxon>CS clade</taxon>
        <taxon>Chlamydomonadales</taxon>
        <taxon>Chlamydomonadaceae</taxon>
        <taxon>Chlamydomonas</taxon>
    </lineage>
</organism>
<dbReference type="EMBL" id="BEGY01000070">
    <property type="protein sequence ID" value="GAX81743.1"/>
    <property type="molecule type" value="Genomic_DNA"/>
</dbReference>
<protein>
    <recommendedName>
        <fullName evidence="4">DOMON domain-containing protein</fullName>
    </recommendedName>
</protein>
<evidence type="ECO:0000313" key="3">
    <source>
        <dbReference type="Proteomes" id="UP000232323"/>
    </source>
</evidence>
<evidence type="ECO:0000256" key="1">
    <source>
        <dbReference type="SAM" id="SignalP"/>
    </source>
</evidence>
<proteinExistence type="predicted"/>
<feature type="chain" id="PRO_5012332131" description="DOMON domain-containing protein" evidence="1">
    <location>
        <begin position="26"/>
        <end position="262"/>
    </location>
</feature>
<dbReference type="Proteomes" id="UP000232323">
    <property type="component" value="Unassembled WGS sequence"/>
</dbReference>
<evidence type="ECO:0008006" key="4">
    <source>
        <dbReference type="Google" id="ProtNLM"/>
    </source>
</evidence>